<gene>
    <name evidence="12" type="ordered locus">G5S_0496</name>
</gene>
<feature type="domain" description="Protein export membrane protein SecD/SecF C-terminal" evidence="10">
    <location>
        <begin position="1220"/>
        <end position="1396"/>
    </location>
</feature>
<dbReference type="KEGG" id="cpm:G5S_0496"/>
<dbReference type="Pfam" id="PF22599">
    <property type="entry name" value="SecDF_P1_head"/>
    <property type="match status" value="1"/>
</dbReference>
<dbReference type="InterPro" id="IPR022813">
    <property type="entry name" value="SecD/SecF_arch_bac"/>
</dbReference>
<evidence type="ECO:0000256" key="7">
    <source>
        <dbReference type="ARBA" id="ARBA00023010"/>
    </source>
</evidence>
<feature type="transmembrane region" description="Helical" evidence="9">
    <location>
        <begin position="9"/>
        <end position="31"/>
    </location>
</feature>
<evidence type="ECO:0000256" key="8">
    <source>
        <dbReference type="ARBA" id="ARBA00023136"/>
    </source>
</evidence>
<dbReference type="PRINTS" id="PR01755">
    <property type="entry name" value="SECFTRNLCASE"/>
</dbReference>
<keyword evidence="13" id="KW-1185">Reference proteome</keyword>
<dbReference type="GO" id="GO:0005886">
    <property type="term" value="C:plasma membrane"/>
    <property type="evidence" value="ECO:0007669"/>
    <property type="project" value="UniProtKB-SubCell"/>
</dbReference>
<feature type="domain" description="SecDF P1 head subdomain" evidence="11">
    <location>
        <begin position="767"/>
        <end position="888"/>
    </location>
</feature>
<feature type="transmembrane region" description="Helical" evidence="9">
    <location>
        <begin position="963"/>
        <end position="987"/>
    </location>
</feature>
<dbReference type="NCBIfam" id="TIGR00966">
    <property type="entry name" value="transloc_SecF"/>
    <property type="match status" value="1"/>
</dbReference>
<reference evidence="12 13" key="1">
    <citation type="journal article" date="2011" name="J. Bacteriol.">
        <title>Genome sequence of the obligate intracellular animal pathogen Chlamydia pecorum E58.</title>
        <authorList>
            <person name="Mojica S."/>
            <person name="Huot Creasy H."/>
            <person name="Daugherty S."/>
            <person name="Read T.D."/>
            <person name="Kim T."/>
            <person name="Kaltenboeck B."/>
            <person name="Bavoil P."/>
            <person name="Myers G.S."/>
        </authorList>
    </citation>
    <scope>NUCLEOTIDE SEQUENCE [LARGE SCALE GENOMIC DNA]</scope>
    <source>
        <strain evidence="12 13">E58</strain>
    </source>
</reference>
<evidence type="ECO:0000313" key="12">
    <source>
        <dbReference type="EMBL" id="AEB41479.1"/>
    </source>
</evidence>
<evidence type="ECO:0000256" key="3">
    <source>
        <dbReference type="ARBA" id="ARBA00022475"/>
    </source>
</evidence>
<feature type="transmembrane region" description="Helical" evidence="9">
    <location>
        <begin position="1343"/>
        <end position="1362"/>
    </location>
</feature>
<evidence type="ECO:0000256" key="5">
    <source>
        <dbReference type="ARBA" id="ARBA00022927"/>
    </source>
</evidence>
<organism evidence="12 13">
    <name type="scientific">Chlamydia pecorum (strain ATCC VR-628 / DSM 29919 / E58)</name>
    <name type="common">Chlamydophila pecorum</name>
    <dbReference type="NCBI Taxonomy" id="331635"/>
    <lineage>
        <taxon>Bacteria</taxon>
        <taxon>Pseudomonadati</taxon>
        <taxon>Chlamydiota</taxon>
        <taxon>Chlamydiia</taxon>
        <taxon>Chlamydiales</taxon>
        <taxon>Chlamydiaceae</taxon>
        <taxon>Chlamydia/Chlamydophila group</taxon>
        <taxon>Chlamydia</taxon>
    </lineage>
</organism>
<feature type="transmembrane region" description="Helical" evidence="9">
    <location>
        <begin position="1368"/>
        <end position="1395"/>
    </location>
</feature>
<dbReference type="Gene3D" id="3.30.70.3400">
    <property type="match status" value="1"/>
</dbReference>
<keyword evidence="6 9" id="KW-1133">Transmembrane helix</keyword>
<dbReference type="NCBIfam" id="NF009540">
    <property type="entry name" value="PRK12911.1"/>
    <property type="match status" value="1"/>
</dbReference>
<evidence type="ECO:0000259" key="10">
    <source>
        <dbReference type="Pfam" id="PF02355"/>
    </source>
</evidence>
<dbReference type="InterPro" id="IPR005791">
    <property type="entry name" value="SecD"/>
</dbReference>
<evidence type="ECO:0000256" key="6">
    <source>
        <dbReference type="ARBA" id="ARBA00022989"/>
    </source>
</evidence>
<protein>
    <submittedName>
        <fullName evidence="12">Protein export proteins secd/secf</fullName>
    </submittedName>
</protein>
<sequence length="1402" mass="157598">MKSNVRRNFSIIICVFSLALYYVLPTCFYYMRPLQKPIDHKEATHIIKQFVKQSSKACREVRTRISAVLSSLNIKAKIEPHAKTQGVFDVHFRNIEDAQVFIANLAHGEPSVPIKSAKLYVLGHDSRVDTAVVQVSGAQVAPVEEKDFYFVSYAHDNQAVSQAVLSEVREVFEELPLECSCDYPSPWETVSNEQVLHYVGRLSSGFQIFPEKNFSSFVRMMFLSDKDVLAFLHRLEKLSLSENSKLSSEKLEELTSLHRKLRKVHQKSRVSERLCVEENVLHCDRSSLFFSSVTFLPKTKSVRFSLHPELLEKRATLSPELRLDLDGWLATEKQRISQKLNRKLEECPEGFSCEFIDKEACGKIVLMQEKVTQNLVAHLTTLVKNRPSPISCDFSPECFPIYSRPPTQEDALGCFIFSPKEDCQHFYRGAIYVVFKGLRTVLAKYQESFGEERQAFEYDLQKLYQCFSHMESSSWAIGEDQVLEIRHPLKFHVDVWGEDFVFSQEGNACLEVSTIKDRLERLNVIEKNRQNELVQWHELYRQASCSMNPQERLRAPIPHQSALVENLKLNFRKYARGENALRLGVDFIGGKQLMLSFKDHQGKRLSDKENILKVSDELYSRLNKLGVSEVEIRREGDYIYLSVPGSAKVSPAEILGTSKMSFHVVNEKFSPYNTFRYEVQRFLDYLWFSAQSQGQLSSEFINALASQVFYGSQETLPPSVREAIGKLKQEGLAFSLEESAPSSSELDTQLSMIAIQRDVESKVNPLMIVFRNYALDGASLKDIRPEFSPGEGYILSFSVKDRGVSQSSNSSPTESFYAWTSAFCQDGVSGSPRSQYSGNRGWRMAVVLDGQVISSPVLNAPLREHASVSGNFTHREVSRLAADLKSGVISFVPEVLSEETISSELGKQQGVQGAFSACLALAVLIILMSVYYKFGGVIASGAVILNMLLIWAALQYLDAPLTLSGLAGIILAMGMAVDANVLVFERIREEFLLSRSLALSIETGYKKAFGAIFDSNLTTVLASVLLLLLDTGPIKGFALTLILGIFSSMFTALFMTKFFFVMWIRKTQETQLHMMNKFIGIRHDFLKECKKLWLVSGSVIVLGGVALGFGAWNSVLGMDFKGGYAFTVQAENHDADLSKIQKQVANKLQLAGLSSRDYRIKVLSSSEKLKVYFSRKALSRANPSFAREEISDPELAVAVGLLSETGVDVSSESLKEIQNFWTKVSGQFSNKMRQQALLGLLGAMGIILLYVSFRFEWRYAFSAVCALMHDLIATCAVLVATHFFLQKIQIDLQAVGALMTVLGYSLNNTLIIFDRIREDRQERLFTPMPELINDALQKTLSRTVMTTATTLSVLLILLFVGGGAVFNFAFIMTIGILLGTLSSLYIAPPLLLFMVRKEKLKQ</sequence>
<feature type="transmembrane region" description="Helical" evidence="9">
    <location>
        <begin position="1041"/>
        <end position="1064"/>
    </location>
</feature>
<dbReference type="GO" id="GO:0006886">
    <property type="term" value="P:intracellular protein transport"/>
    <property type="evidence" value="ECO:0007669"/>
    <property type="project" value="InterPro"/>
</dbReference>
<dbReference type="Gene3D" id="3.30.1360.200">
    <property type="match status" value="1"/>
</dbReference>
<evidence type="ECO:0000256" key="1">
    <source>
        <dbReference type="ARBA" id="ARBA00004651"/>
    </source>
</evidence>
<dbReference type="EMBL" id="CP002608">
    <property type="protein sequence ID" value="AEB41479.1"/>
    <property type="molecule type" value="Genomic_DNA"/>
</dbReference>
<dbReference type="SUPFAM" id="SSF82866">
    <property type="entry name" value="Multidrug efflux transporter AcrB transmembrane domain"/>
    <property type="match status" value="2"/>
</dbReference>
<feature type="domain" description="Protein export membrane protein SecD/SecF C-terminal" evidence="10">
    <location>
        <begin position="894"/>
        <end position="1064"/>
    </location>
</feature>
<dbReference type="PANTHER" id="PTHR30081:SF1">
    <property type="entry name" value="PROTEIN TRANSLOCASE SUBUNIT SECD"/>
    <property type="match status" value="1"/>
</dbReference>
<feature type="transmembrane region" description="Helical" evidence="9">
    <location>
        <begin position="1260"/>
        <end position="1284"/>
    </location>
</feature>
<dbReference type="PANTHER" id="PTHR30081">
    <property type="entry name" value="PROTEIN-EXPORT MEMBRANE PROTEIN SEC"/>
    <property type="match status" value="1"/>
</dbReference>
<evidence type="ECO:0000256" key="9">
    <source>
        <dbReference type="SAM" id="Phobius"/>
    </source>
</evidence>
<proteinExistence type="predicted"/>
<feature type="transmembrane region" description="Helical" evidence="9">
    <location>
        <begin position="1290"/>
        <end position="1313"/>
    </location>
</feature>
<feature type="transmembrane region" description="Helical" evidence="9">
    <location>
        <begin position="1008"/>
        <end position="1029"/>
    </location>
</feature>
<dbReference type="Pfam" id="PF02355">
    <property type="entry name" value="SecD_SecF_C"/>
    <property type="match status" value="2"/>
</dbReference>
<dbReference type="GO" id="GO:0015450">
    <property type="term" value="F:protein-transporting ATPase activity"/>
    <property type="evidence" value="ECO:0007669"/>
    <property type="project" value="InterPro"/>
</dbReference>
<keyword evidence="4 9" id="KW-0812">Transmembrane</keyword>
<evidence type="ECO:0000256" key="2">
    <source>
        <dbReference type="ARBA" id="ARBA00022448"/>
    </source>
</evidence>
<evidence type="ECO:0000313" key="13">
    <source>
        <dbReference type="Proteomes" id="UP000008305"/>
    </source>
</evidence>
<dbReference type="InterPro" id="IPR005665">
    <property type="entry name" value="SecF_bac"/>
</dbReference>
<keyword evidence="7" id="KW-0811">Translocation</keyword>
<evidence type="ECO:0000259" key="11">
    <source>
        <dbReference type="Pfam" id="PF22599"/>
    </source>
</evidence>
<dbReference type="NCBIfam" id="TIGR00916">
    <property type="entry name" value="2A0604s01"/>
    <property type="match status" value="1"/>
</dbReference>
<feature type="transmembrane region" description="Helical" evidence="9">
    <location>
        <begin position="937"/>
        <end position="957"/>
    </location>
</feature>
<name>A0AA34RD27_CHLPE</name>
<dbReference type="Gene3D" id="1.20.1640.10">
    <property type="entry name" value="Multidrug efflux transporter AcrB transmembrane domain"/>
    <property type="match status" value="2"/>
</dbReference>
<comment type="subcellular location">
    <subcellularLocation>
        <location evidence="1">Cell membrane</location>
        <topology evidence="1">Multi-pass membrane protein</topology>
    </subcellularLocation>
</comment>
<dbReference type="InterPro" id="IPR048634">
    <property type="entry name" value="SecD_SecF_C"/>
</dbReference>
<dbReference type="InterPro" id="IPR054384">
    <property type="entry name" value="SecDF_P1_head"/>
</dbReference>
<feature type="transmembrane region" description="Helical" evidence="9">
    <location>
        <begin position="1092"/>
        <end position="1112"/>
    </location>
</feature>
<accession>A0AA34RD27</accession>
<dbReference type="Proteomes" id="UP000008305">
    <property type="component" value="Chromosome"/>
</dbReference>
<keyword evidence="5" id="KW-0653">Protein transport</keyword>
<evidence type="ECO:0000256" key="4">
    <source>
        <dbReference type="ARBA" id="ARBA00022692"/>
    </source>
</evidence>
<dbReference type="InterPro" id="IPR022645">
    <property type="entry name" value="SecD/SecF_bac"/>
</dbReference>
<dbReference type="NCBIfam" id="TIGR01129">
    <property type="entry name" value="secD"/>
    <property type="match status" value="1"/>
</dbReference>
<keyword evidence="2" id="KW-0813">Transport</keyword>
<feature type="transmembrane region" description="Helical" evidence="9">
    <location>
        <begin position="1236"/>
        <end position="1253"/>
    </location>
</feature>
<feature type="transmembrane region" description="Helical" evidence="9">
    <location>
        <begin position="913"/>
        <end position="932"/>
    </location>
</feature>
<keyword evidence="3" id="KW-1003">Cell membrane</keyword>
<dbReference type="RefSeq" id="WP_013712557.1">
    <property type="nucleotide sequence ID" value="NC_015408.1"/>
</dbReference>
<dbReference type="InterPro" id="IPR055344">
    <property type="entry name" value="SecD_SecF_C_bact"/>
</dbReference>
<keyword evidence="8 9" id="KW-0472">Membrane</keyword>